<accession>A0A8C5QX77</accession>
<dbReference type="GO" id="GO:0004222">
    <property type="term" value="F:metalloendopeptidase activity"/>
    <property type="evidence" value="ECO:0007669"/>
    <property type="project" value="UniProtKB-UniRule"/>
</dbReference>
<reference evidence="11" key="1">
    <citation type="submission" date="2025-08" db="UniProtKB">
        <authorList>
            <consortium name="Ensembl"/>
        </authorList>
    </citation>
    <scope>IDENTIFICATION</scope>
</reference>
<reference evidence="11" key="2">
    <citation type="submission" date="2025-09" db="UniProtKB">
        <authorList>
            <consortium name="Ensembl"/>
        </authorList>
    </citation>
    <scope>IDENTIFICATION</scope>
</reference>
<dbReference type="AlphaFoldDB" id="A0A8C5QX77"/>
<comment type="cofactor">
    <cofactor evidence="8 9">
        <name>Zn(2+)</name>
        <dbReference type="ChEBI" id="CHEBI:29105"/>
    </cofactor>
    <text evidence="8 9">Binds 1 zinc ion per subunit.</text>
</comment>
<feature type="binding site" evidence="8">
    <location>
        <position position="109"/>
    </location>
    <ligand>
        <name>Zn(2+)</name>
        <dbReference type="ChEBI" id="CHEBI:29105"/>
        <note>catalytic</note>
    </ligand>
</feature>
<evidence type="ECO:0000259" key="10">
    <source>
        <dbReference type="PROSITE" id="PS51864"/>
    </source>
</evidence>
<feature type="domain" description="Peptidase M12A" evidence="10">
    <location>
        <begin position="13"/>
        <end position="210"/>
    </location>
</feature>
<evidence type="ECO:0000313" key="12">
    <source>
        <dbReference type="Proteomes" id="UP000694569"/>
    </source>
</evidence>
<evidence type="ECO:0000256" key="1">
    <source>
        <dbReference type="ARBA" id="ARBA00022670"/>
    </source>
</evidence>
<dbReference type="PROSITE" id="PS51864">
    <property type="entry name" value="ASTACIN"/>
    <property type="match status" value="1"/>
</dbReference>
<evidence type="ECO:0000256" key="7">
    <source>
        <dbReference type="ARBA" id="ARBA00023157"/>
    </source>
</evidence>
<dbReference type="Proteomes" id="UP000694569">
    <property type="component" value="Unplaced"/>
</dbReference>
<dbReference type="GO" id="GO:0008270">
    <property type="term" value="F:zinc ion binding"/>
    <property type="evidence" value="ECO:0007669"/>
    <property type="project" value="UniProtKB-UniRule"/>
</dbReference>
<dbReference type="FunFam" id="3.40.390.10:FF:000040">
    <property type="entry name" value="Metalloendopeptidase"/>
    <property type="match status" value="1"/>
</dbReference>
<feature type="active site" evidence="8">
    <location>
        <position position="110"/>
    </location>
</feature>
<proteinExistence type="predicted"/>
<dbReference type="InterPro" id="IPR006026">
    <property type="entry name" value="Peptidase_Metallo"/>
</dbReference>
<evidence type="ECO:0000313" key="11">
    <source>
        <dbReference type="Ensembl" id="ENSLLEP00000044319.1"/>
    </source>
</evidence>
<dbReference type="GeneTree" id="ENSGT00940000161051"/>
<keyword evidence="1 8" id="KW-0645">Protease</keyword>
<organism evidence="11 12">
    <name type="scientific">Leptobrachium leishanense</name>
    <name type="common">Leishan spiny toad</name>
    <dbReference type="NCBI Taxonomy" id="445787"/>
    <lineage>
        <taxon>Eukaryota</taxon>
        <taxon>Metazoa</taxon>
        <taxon>Chordata</taxon>
        <taxon>Craniata</taxon>
        <taxon>Vertebrata</taxon>
        <taxon>Euteleostomi</taxon>
        <taxon>Amphibia</taxon>
        <taxon>Batrachia</taxon>
        <taxon>Anura</taxon>
        <taxon>Pelobatoidea</taxon>
        <taxon>Megophryidae</taxon>
        <taxon>Leptobrachium</taxon>
    </lineage>
</organism>
<dbReference type="InterPro" id="IPR024079">
    <property type="entry name" value="MetalloPept_cat_dom_sf"/>
</dbReference>
<keyword evidence="4 8" id="KW-0378">Hydrolase</keyword>
<dbReference type="Ensembl" id="ENSLLET00000046096.1">
    <property type="protein sequence ID" value="ENSLLEP00000044319.1"/>
    <property type="gene ID" value="ENSLLEG00000028115.1"/>
</dbReference>
<dbReference type="Gene3D" id="3.40.390.10">
    <property type="entry name" value="Collagenase (Catalytic Domain)"/>
    <property type="match status" value="1"/>
</dbReference>
<keyword evidence="2 8" id="KW-0479">Metal-binding</keyword>
<keyword evidence="6 8" id="KW-0482">Metalloprotease</keyword>
<feature type="binding site" evidence="8">
    <location>
        <position position="113"/>
    </location>
    <ligand>
        <name>Zn(2+)</name>
        <dbReference type="ChEBI" id="CHEBI:29105"/>
        <note>catalytic</note>
    </ligand>
</feature>
<keyword evidence="3" id="KW-0732">Signal</keyword>
<keyword evidence="7" id="KW-1015">Disulfide bond</keyword>
<feature type="binding site" evidence="8">
    <location>
        <position position="119"/>
    </location>
    <ligand>
        <name>Zn(2+)</name>
        <dbReference type="ChEBI" id="CHEBI:29105"/>
        <note>catalytic</note>
    </ligand>
</feature>
<evidence type="ECO:0000256" key="2">
    <source>
        <dbReference type="ARBA" id="ARBA00022723"/>
    </source>
</evidence>
<protein>
    <recommendedName>
        <fullName evidence="9">Metalloendopeptidase</fullName>
        <ecNumber evidence="9">3.4.24.-</ecNumber>
    </recommendedName>
</protein>
<dbReference type="Pfam" id="PF01400">
    <property type="entry name" value="Astacin"/>
    <property type="match status" value="1"/>
</dbReference>
<evidence type="ECO:0000256" key="8">
    <source>
        <dbReference type="PROSITE-ProRule" id="PRU01211"/>
    </source>
</evidence>
<evidence type="ECO:0000256" key="6">
    <source>
        <dbReference type="ARBA" id="ARBA00023049"/>
    </source>
</evidence>
<dbReference type="SMART" id="SM00235">
    <property type="entry name" value="ZnMc"/>
    <property type="match status" value="1"/>
</dbReference>
<dbReference type="InterPro" id="IPR001506">
    <property type="entry name" value="Peptidase_M12A"/>
</dbReference>
<keyword evidence="12" id="KW-1185">Reference proteome</keyword>
<dbReference type="PRINTS" id="PR00480">
    <property type="entry name" value="ASTACIN"/>
</dbReference>
<evidence type="ECO:0000256" key="9">
    <source>
        <dbReference type="RuleBase" id="RU361183"/>
    </source>
</evidence>
<dbReference type="PANTHER" id="PTHR10127">
    <property type="entry name" value="DISCOIDIN, CUB, EGF, LAMININ , AND ZINC METALLOPROTEASE DOMAIN CONTAINING"/>
    <property type="match status" value="1"/>
</dbReference>
<keyword evidence="5 8" id="KW-0862">Zinc</keyword>
<evidence type="ECO:0000256" key="3">
    <source>
        <dbReference type="ARBA" id="ARBA00022729"/>
    </source>
</evidence>
<dbReference type="OrthoDB" id="291007at2759"/>
<name>A0A8C5QX77_9ANUR</name>
<dbReference type="PANTHER" id="PTHR10127:SF902">
    <property type="entry name" value="METALLOENDOPEPTIDASE"/>
    <property type="match status" value="1"/>
</dbReference>
<dbReference type="EC" id="3.4.24.-" evidence="9"/>
<evidence type="ECO:0000256" key="4">
    <source>
        <dbReference type="ARBA" id="ARBA00022801"/>
    </source>
</evidence>
<evidence type="ECO:0000256" key="5">
    <source>
        <dbReference type="ARBA" id="ARBA00022833"/>
    </source>
</evidence>
<dbReference type="SUPFAM" id="SSF55486">
    <property type="entry name" value="Metalloproteases ('zincins'), catalytic domain"/>
    <property type="match status" value="1"/>
</dbReference>
<dbReference type="GO" id="GO:0006508">
    <property type="term" value="P:proteolysis"/>
    <property type="evidence" value="ECO:0007669"/>
    <property type="project" value="UniProtKB-KW"/>
</dbReference>
<sequence>MILYHGDIAKKLNAGYSASKIEDVLWEKSADGIVRVPYTLSPEYSKFIAHVLQDFSTLTCVHLVERSKEKDYLNISSGSGCWSYIGKAGGAQYLSLMKTGCMARGVIQHEIQHALGFYHEQSRSDRDDYIDIKWEYIEEGDWSNFEKLDTENMGLSYDYSSVMHYGKYAYTNTSGKMTLLPKPDPTVEIGQRYGLSSLDIARVSKLYKCSESPKPINSIWCWTQS</sequence>
<comment type="caution">
    <text evidence="8">Lacks conserved residue(s) required for the propagation of feature annotation.</text>
</comment>